<dbReference type="HOGENOM" id="CLU_026214_2_0_1"/>
<dbReference type="OrthoDB" id="3259294at2759"/>
<proteinExistence type="predicted"/>
<protein>
    <submittedName>
        <fullName evidence="1">Uncharacterized protein</fullName>
    </submittedName>
</protein>
<name>A0A067SFR2_GALM3</name>
<feature type="non-terminal residue" evidence="1">
    <location>
        <position position="695"/>
    </location>
</feature>
<reference evidence="2" key="1">
    <citation type="journal article" date="2014" name="Proc. Natl. Acad. Sci. U.S.A.">
        <title>Extensive sampling of basidiomycete genomes demonstrates inadequacy of the white-rot/brown-rot paradigm for wood decay fungi.</title>
        <authorList>
            <person name="Riley R."/>
            <person name="Salamov A.A."/>
            <person name="Brown D.W."/>
            <person name="Nagy L.G."/>
            <person name="Floudas D."/>
            <person name="Held B.W."/>
            <person name="Levasseur A."/>
            <person name="Lombard V."/>
            <person name="Morin E."/>
            <person name="Otillar R."/>
            <person name="Lindquist E.A."/>
            <person name="Sun H."/>
            <person name="LaButti K.M."/>
            <person name="Schmutz J."/>
            <person name="Jabbour D."/>
            <person name="Luo H."/>
            <person name="Baker S.E."/>
            <person name="Pisabarro A.G."/>
            <person name="Walton J.D."/>
            <person name="Blanchette R.A."/>
            <person name="Henrissat B."/>
            <person name="Martin F."/>
            <person name="Cullen D."/>
            <person name="Hibbett D.S."/>
            <person name="Grigoriev I.V."/>
        </authorList>
    </citation>
    <scope>NUCLEOTIDE SEQUENCE [LARGE SCALE GENOMIC DNA]</scope>
    <source>
        <strain evidence="2">CBS 339.88</strain>
    </source>
</reference>
<dbReference type="AlphaFoldDB" id="A0A067SFR2"/>
<dbReference type="STRING" id="685588.A0A067SFR2"/>
<dbReference type="Proteomes" id="UP000027222">
    <property type="component" value="Unassembled WGS sequence"/>
</dbReference>
<organism evidence="1 2">
    <name type="scientific">Galerina marginata (strain CBS 339.88)</name>
    <dbReference type="NCBI Taxonomy" id="685588"/>
    <lineage>
        <taxon>Eukaryota</taxon>
        <taxon>Fungi</taxon>
        <taxon>Dikarya</taxon>
        <taxon>Basidiomycota</taxon>
        <taxon>Agaricomycotina</taxon>
        <taxon>Agaricomycetes</taxon>
        <taxon>Agaricomycetidae</taxon>
        <taxon>Agaricales</taxon>
        <taxon>Agaricineae</taxon>
        <taxon>Strophariaceae</taxon>
        <taxon>Galerina</taxon>
    </lineage>
</organism>
<keyword evidence="2" id="KW-1185">Reference proteome</keyword>
<feature type="non-terminal residue" evidence="1">
    <location>
        <position position="1"/>
    </location>
</feature>
<gene>
    <name evidence="1" type="ORF">GALMADRAFT_41664</name>
</gene>
<accession>A0A067SFR2</accession>
<dbReference type="EMBL" id="KL142439">
    <property type="protein sequence ID" value="KDR65593.1"/>
    <property type="molecule type" value="Genomic_DNA"/>
</dbReference>
<evidence type="ECO:0000313" key="2">
    <source>
        <dbReference type="Proteomes" id="UP000027222"/>
    </source>
</evidence>
<sequence>WIKGSLSPQEIRDRIMDKSSDFQRKMVEYLEAVHMGEPVDSTLAEVQALVKAKEKNADYCDPTKTMPQMPPPLCTACQGPTCSNCQNINTWWDYFKHTTNDILSRSNYHSCRATTETKDGRSLRKGCLNSKGECKARFPREVIEKTMVEPLTGALRIKKGEPWMNTFTPSLSYLMRCNTDVTSLLSGTAIKAIVAYVTDYVTKPGLTTYSIFDTVKQVFSRNSEMIGGSTNRQEVARSLMTKMVNALTSKLEIGSPMASLYLLGNPDHYTQHIFKQFYWRPYVREVQSVWKTDEAENLPEKVVLNKNLGRYIGLSKVQDYTFRPDIYRNVSLYEWIRCAEKVKRSRKAQLKFDDLQDRLDLNKYSDDDNDDLDELDLLGQVGGGNNESLSSDELNINENNELTNDNPIPDKSNFLPEHPQFNTHQIVYKPDNLLVVPLFIGGSLPRRDQGDREYYCTTMLTLFKPWHTGYDLKNKNQTWDDAFNEYSFTQQQKKFMDNFNLRYECNDARDDYSAKLDKNPNKIFASWATDNDHSTFDNIDKNIETEEDENDTYHLLNDMEKSQEMDRIENVVKAAGWLNNSTDDKTELNANTFQPDQTITSSAWNTIVQTAKQLVLQKRSQNLPSNTGLADQLDQINSQNTDKVVVSDISYITKNFKAERKEKQQIIDRTVLKFSLNKEQERAFRIVANHASLHK</sequence>
<evidence type="ECO:0000313" key="1">
    <source>
        <dbReference type="EMBL" id="KDR65593.1"/>
    </source>
</evidence>